<evidence type="ECO:0000313" key="3">
    <source>
        <dbReference type="EMBL" id="VEH09028.1"/>
    </source>
</evidence>
<dbReference type="RefSeq" id="WP_046440173.1">
    <property type="nucleotide sequence ID" value="NZ_CP011312.1"/>
</dbReference>
<dbReference type="Pfam" id="PF16951">
    <property type="entry name" value="MaAIMP_sms"/>
    <property type="match status" value="1"/>
</dbReference>
<name>A0A0F6R2M7_9CORY</name>
<keyword evidence="1" id="KW-1133">Transmembrane helix</keyword>
<keyword evidence="1" id="KW-0812">Transmembrane</keyword>
<dbReference type="EMBL" id="CP011312">
    <property type="protein sequence ID" value="AKE41753.1"/>
    <property type="molecule type" value="Genomic_DNA"/>
</dbReference>
<evidence type="ECO:0000313" key="2">
    <source>
        <dbReference type="EMBL" id="AKE41753.1"/>
    </source>
</evidence>
<gene>
    <name evidence="3" type="primary">metPS</name>
    <name evidence="3" type="ORF">NCTC949_02155</name>
    <name evidence="2" type="ORF">UL82_07960</name>
</gene>
<dbReference type="KEGG" id="cku:UL82_07960"/>
<dbReference type="AlphaFoldDB" id="A0A0F6R2M7"/>
<dbReference type="STRING" id="35755.UL82_07960"/>
<dbReference type="Proteomes" id="UP000271380">
    <property type="component" value="Chromosome"/>
</dbReference>
<protein>
    <submittedName>
        <fullName evidence="3">Methionine and alanine importer, small subunit</fullName>
    </submittedName>
</protein>
<reference evidence="3 5" key="2">
    <citation type="submission" date="2018-12" db="EMBL/GenBank/DDBJ databases">
        <authorList>
            <consortium name="Pathogen Informatics"/>
        </authorList>
    </citation>
    <scope>NUCLEOTIDE SEQUENCE [LARGE SCALE GENOMIC DNA]</scope>
    <source>
        <strain evidence="3 5">NCTC949</strain>
    </source>
</reference>
<dbReference type="InterPro" id="IPR031596">
    <property type="entry name" value="MaAIMP_sms"/>
</dbReference>
<dbReference type="NCBIfam" id="NF033494">
    <property type="entry name" value="NSS_import_MetS"/>
    <property type="match status" value="1"/>
</dbReference>
<dbReference type="HOGENOM" id="CLU_210189_0_0_11"/>
<keyword evidence="4" id="KW-1185">Reference proteome</keyword>
<dbReference type="Proteomes" id="UP000033457">
    <property type="component" value="Chromosome"/>
</dbReference>
<proteinExistence type="predicted"/>
<sequence>MSTAAIFMMILFIVVIWGGLVVTIIHLQRHPDEQSGDLGTAEYATDEVLIQQEIHS</sequence>
<evidence type="ECO:0000313" key="4">
    <source>
        <dbReference type="Proteomes" id="UP000033457"/>
    </source>
</evidence>
<feature type="transmembrane region" description="Helical" evidence="1">
    <location>
        <begin position="6"/>
        <end position="27"/>
    </location>
</feature>
<dbReference type="NCBIfam" id="NF033493">
    <property type="entry name" value="MetS_like_NSS"/>
    <property type="match status" value="1"/>
</dbReference>
<accession>A0A0F6R2M7</accession>
<dbReference type="OrthoDB" id="6712920at2"/>
<dbReference type="EMBL" id="LR134377">
    <property type="protein sequence ID" value="VEH09028.1"/>
    <property type="molecule type" value="Genomic_DNA"/>
</dbReference>
<reference evidence="2 4" key="1">
    <citation type="journal article" date="2015" name="Genome Announc.">
        <title>Complete Genome Sequence of Corynebacterium kutscheri DSM 20755, a Corynebacterial Type Strain with Remarkably Low G+C Content of Chromosomal DNA.</title>
        <authorList>
            <person name="Ruckert C."/>
            <person name="Albersmeier A."/>
            <person name="Winkler A."/>
            <person name="Tauch A."/>
        </authorList>
    </citation>
    <scope>NUCLEOTIDE SEQUENCE [LARGE SCALE GENOMIC DNA]</scope>
    <source>
        <strain evidence="2 4">DSM 20755</strain>
    </source>
</reference>
<organism evidence="2 4">
    <name type="scientific">Corynebacterium kutscheri</name>
    <dbReference type="NCBI Taxonomy" id="35755"/>
    <lineage>
        <taxon>Bacteria</taxon>
        <taxon>Bacillati</taxon>
        <taxon>Actinomycetota</taxon>
        <taxon>Actinomycetes</taxon>
        <taxon>Mycobacteriales</taxon>
        <taxon>Corynebacteriaceae</taxon>
        <taxon>Corynebacterium</taxon>
    </lineage>
</organism>
<evidence type="ECO:0000256" key="1">
    <source>
        <dbReference type="SAM" id="Phobius"/>
    </source>
</evidence>
<evidence type="ECO:0000313" key="5">
    <source>
        <dbReference type="Proteomes" id="UP000271380"/>
    </source>
</evidence>
<keyword evidence="1" id="KW-0472">Membrane</keyword>